<name>A0ABX1W195_9SPHI</name>
<dbReference type="EMBL" id="JABFCR010000008">
    <property type="protein sequence ID" value="NNU33348.1"/>
    <property type="molecule type" value="Genomic_DNA"/>
</dbReference>
<evidence type="ECO:0000313" key="3">
    <source>
        <dbReference type="Proteomes" id="UP000566071"/>
    </source>
</evidence>
<proteinExistence type="predicted"/>
<evidence type="ECO:0000256" key="1">
    <source>
        <dbReference type="SAM" id="MobiDB-lite"/>
    </source>
</evidence>
<feature type="region of interest" description="Disordered" evidence="1">
    <location>
        <begin position="31"/>
        <end position="50"/>
    </location>
</feature>
<organism evidence="2 3">
    <name type="scientific">Mucilaginibacter humi</name>
    <dbReference type="NCBI Taxonomy" id="2732510"/>
    <lineage>
        <taxon>Bacteria</taxon>
        <taxon>Pseudomonadati</taxon>
        <taxon>Bacteroidota</taxon>
        <taxon>Sphingobacteriia</taxon>
        <taxon>Sphingobacteriales</taxon>
        <taxon>Sphingobacteriaceae</taxon>
        <taxon>Mucilaginibacter</taxon>
    </lineage>
</organism>
<gene>
    <name evidence="2" type="ORF">HK413_02720</name>
</gene>
<dbReference type="Proteomes" id="UP000566071">
    <property type="component" value="Unassembled WGS sequence"/>
</dbReference>
<protein>
    <submittedName>
        <fullName evidence="2">Uncharacterized protein</fullName>
    </submittedName>
</protein>
<comment type="caution">
    <text evidence="2">The sequence shown here is derived from an EMBL/GenBank/DDBJ whole genome shotgun (WGS) entry which is preliminary data.</text>
</comment>
<sequence length="50" mass="5446">MMMINKRHLIKGALISIVFLGTGALLALKPSPTKPAQQKRSPAEHCIYNG</sequence>
<keyword evidence="3" id="KW-1185">Reference proteome</keyword>
<accession>A0ABX1W195</accession>
<dbReference type="RefSeq" id="WP_175269044.1">
    <property type="nucleotide sequence ID" value="NZ_JABFCR010000008.1"/>
</dbReference>
<evidence type="ECO:0000313" key="2">
    <source>
        <dbReference type="EMBL" id="NNU33348.1"/>
    </source>
</evidence>
<reference evidence="2 3" key="1">
    <citation type="submission" date="2020-05" db="EMBL/GenBank/DDBJ databases">
        <authorList>
            <person name="Khan S.A."/>
            <person name="Jeon C.O."/>
            <person name="Chun B.H."/>
        </authorList>
    </citation>
    <scope>NUCLEOTIDE SEQUENCE [LARGE SCALE GENOMIC DNA]</scope>
    <source>
        <strain evidence="2 3">S1162</strain>
    </source>
</reference>